<name>A0A8K0KD00_LADFU</name>
<evidence type="ECO:0000313" key="2">
    <source>
        <dbReference type="Proteomes" id="UP000792457"/>
    </source>
</evidence>
<reference evidence="1" key="2">
    <citation type="submission" date="2017-10" db="EMBL/GenBank/DDBJ databases">
        <title>Ladona fulva Genome sequencing and assembly.</title>
        <authorList>
            <person name="Murali S."/>
            <person name="Richards S."/>
            <person name="Bandaranaike D."/>
            <person name="Bellair M."/>
            <person name="Blankenburg K."/>
            <person name="Chao H."/>
            <person name="Dinh H."/>
            <person name="Doddapaneni H."/>
            <person name="Dugan-Rocha S."/>
            <person name="Elkadiri S."/>
            <person name="Gnanaolivu R."/>
            <person name="Hernandez B."/>
            <person name="Skinner E."/>
            <person name="Javaid M."/>
            <person name="Lee S."/>
            <person name="Li M."/>
            <person name="Ming W."/>
            <person name="Munidasa M."/>
            <person name="Muniz J."/>
            <person name="Nguyen L."/>
            <person name="Hughes D."/>
            <person name="Osuji N."/>
            <person name="Pu L.-L."/>
            <person name="Puazo M."/>
            <person name="Qu C."/>
            <person name="Quiroz J."/>
            <person name="Raj R."/>
            <person name="Weissenberger G."/>
            <person name="Xin Y."/>
            <person name="Zou X."/>
            <person name="Han Y."/>
            <person name="Worley K."/>
            <person name="Muzny D."/>
            <person name="Gibbs R."/>
        </authorList>
    </citation>
    <scope>NUCLEOTIDE SEQUENCE</scope>
    <source>
        <strain evidence="1">Sampled in the wild</strain>
    </source>
</reference>
<comment type="caution">
    <text evidence="1">The sequence shown here is derived from an EMBL/GenBank/DDBJ whole genome shotgun (WGS) entry which is preliminary data.</text>
</comment>
<dbReference type="AlphaFoldDB" id="A0A8K0KD00"/>
<proteinExistence type="predicted"/>
<organism evidence="1 2">
    <name type="scientific">Ladona fulva</name>
    <name type="common">Scarce chaser dragonfly</name>
    <name type="synonym">Libellula fulva</name>
    <dbReference type="NCBI Taxonomy" id="123851"/>
    <lineage>
        <taxon>Eukaryota</taxon>
        <taxon>Metazoa</taxon>
        <taxon>Ecdysozoa</taxon>
        <taxon>Arthropoda</taxon>
        <taxon>Hexapoda</taxon>
        <taxon>Insecta</taxon>
        <taxon>Pterygota</taxon>
        <taxon>Palaeoptera</taxon>
        <taxon>Odonata</taxon>
        <taxon>Epiprocta</taxon>
        <taxon>Anisoptera</taxon>
        <taxon>Libelluloidea</taxon>
        <taxon>Libellulidae</taxon>
        <taxon>Ladona</taxon>
    </lineage>
</organism>
<dbReference type="Proteomes" id="UP000792457">
    <property type="component" value="Unassembled WGS sequence"/>
</dbReference>
<gene>
    <name evidence="1" type="ORF">J437_LFUL010969</name>
</gene>
<feature type="non-terminal residue" evidence="1">
    <location>
        <position position="91"/>
    </location>
</feature>
<feature type="non-terminal residue" evidence="1">
    <location>
        <position position="1"/>
    </location>
</feature>
<dbReference type="EMBL" id="KZ308597">
    <property type="protein sequence ID" value="KAG8232152.1"/>
    <property type="molecule type" value="Genomic_DNA"/>
</dbReference>
<evidence type="ECO:0000313" key="1">
    <source>
        <dbReference type="EMBL" id="KAG8232152.1"/>
    </source>
</evidence>
<sequence>FDHANERICVPRARAKFFHISQINVYASTKNASEEDKKSHYEILGMFMMAFRDTMDLNAIIGKEMHFRETIANETSIDNGLRLISYSATKN</sequence>
<keyword evidence="2" id="KW-1185">Reference proteome</keyword>
<protein>
    <submittedName>
        <fullName evidence="1">Uncharacterized protein</fullName>
    </submittedName>
</protein>
<reference evidence="1" key="1">
    <citation type="submission" date="2013-04" db="EMBL/GenBank/DDBJ databases">
        <authorList>
            <person name="Qu J."/>
            <person name="Murali S.C."/>
            <person name="Bandaranaike D."/>
            <person name="Bellair M."/>
            <person name="Blankenburg K."/>
            <person name="Chao H."/>
            <person name="Dinh H."/>
            <person name="Doddapaneni H."/>
            <person name="Downs B."/>
            <person name="Dugan-Rocha S."/>
            <person name="Elkadiri S."/>
            <person name="Gnanaolivu R.D."/>
            <person name="Hernandez B."/>
            <person name="Javaid M."/>
            <person name="Jayaseelan J.C."/>
            <person name="Lee S."/>
            <person name="Li M."/>
            <person name="Ming W."/>
            <person name="Munidasa M."/>
            <person name="Muniz J."/>
            <person name="Nguyen L."/>
            <person name="Ongeri F."/>
            <person name="Osuji N."/>
            <person name="Pu L.-L."/>
            <person name="Puazo M."/>
            <person name="Qu C."/>
            <person name="Quiroz J."/>
            <person name="Raj R."/>
            <person name="Weissenberger G."/>
            <person name="Xin Y."/>
            <person name="Zou X."/>
            <person name="Han Y."/>
            <person name="Richards S."/>
            <person name="Worley K."/>
            <person name="Muzny D."/>
            <person name="Gibbs R."/>
        </authorList>
    </citation>
    <scope>NUCLEOTIDE SEQUENCE</scope>
    <source>
        <strain evidence="1">Sampled in the wild</strain>
    </source>
</reference>
<accession>A0A8K0KD00</accession>